<dbReference type="OrthoDB" id="5330139at2759"/>
<proteinExistence type="predicted"/>
<evidence type="ECO:0000256" key="1">
    <source>
        <dbReference type="SAM" id="MobiDB-lite"/>
    </source>
</evidence>
<dbReference type="AlphaFoldDB" id="A0A0L0N373"/>
<dbReference type="EMBL" id="LFRF01000027">
    <property type="protein sequence ID" value="KND88280.1"/>
    <property type="molecule type" value="Genomic_DNA"/>
</dbReference>
<evidence type="ECO:0000313" key="2">
    <source>
        <dbReference type="EMBL" id="KND88280.1"/>
    </source>
</evidence>
<sequence length="180" mass="19996">MRSCCHVAAPVRRTGLASRVRATGLANVPWRRAFHPAKARFTTIDPKGVPVSHETEIRIGDAHEAYVYIEPDVGDAIRFAIARQLGGFGLTQGATEKLALRFYHGSLHFAHKSLPLPRVDIDRDLPRQSDSYSDMSPATLWLSGNWHAITLDGSPDESFERASRESAQELRGALEKLKDH</sequence>
<reference evidence="2 3" key="1">
    <citation type="journal article" date="2015" name="BMC Genomics">
        <title>The genome of the truffle-parasite Tolypocladium ophioglossoides and the evolution of antifungal peptaibiotics.</title>
        <authorList>
            <person name="Quandt C.A."/>
            <person name="Bushley K.E."/>
            <person name="Spatafora J.W."/>
        </authorList>
    </citation>
    <scope>NUCLEOTIDE SEQUENCE [LARGE SCALE GENOMIC DNA]</scope>
    <source>
        <strain evidence="2 3">CBS 100239</strain>
    </source>
</reference>
<organism evidence="2 3">
    <name type="scientific">Tolypocladium ophioglossoides (strain CBS 100239)</name>
    <name type="common">Snaketongue truffleclub</name>
    <name type="synonym">Elaphocordyceps ophioglossoides</name>
    <dbReference type="NCBI Taxonomy" id="1163406"/>
    <lineage>
        <taxon>Eukaryota</taxon>
        <taxon>Fungi</taxon>
        <taxon>Dikarya</taxon>
        <taxon>Ascomycota</taxon>
        <taxon>Pezizomycotina</taxon>
        <taxon>Sordariomycetes</taxon>
        <taxon>Hypocreomycetidae</taxon>
        <taxon>Hypocreales</taxon>
        <taxon>Ophiocordycipitaceae</taxon>
        <taxon>Tolypocladium</taxon>
    </lineage>
</organism>
<dbReference type="Proteomes" id="UP000036947">
    <property type="component" value="Unassembled WGS sequence"/>
</dbReference>
<comment type="caution">
    <text evidence="2">The sequence shown here is derived from an EMBL/GenBank/DDBJ whole genome shotgun (WGS) entry which is preliminary data.</text>
</comment>
<keyword evidence="3" id="KW-1185">Reference proteome</keyword>
<accession>A0A0L0N373</accession>
<protein>
    <submittedName>
        <fullName evidence="2">Uncharacterized protein</fullName>
    </submittedName>
</protein>
<gene>
    <name evidence="2" type="ORF">TOPH_07131</name>
</gene>
<name>A0A0L0N373_TOLOC</name>
<evidence type="ECO:0000313" key="3">
    <source>
        <dbReference type="Proteomes" id="UP000036947"/>
    </source>
</evidence>
<dbReference type="STRING" id="1163406.A0A0L0N373"/>
<feature type="compositionally biased region" description="Basic and acidic residues" evidence="1">
    <location>
        <begin position="158"/>
        <end position="180"/>
    </location>
</feature>
<feature type="region of interest" description="Disordered" evidence="1">
    <location>
        <begin position="155"/>
        <end position="180"/>
    </location>
</feature>